<gene>
    <name evidence="4" type="ORF">FW778_16680</name>
</gene>
<organism evidence="4 5">
    <name type="scientific">Ginsengibacter hankyongi</name>
    <dbReference type="NCBI Taxonomy" id="2607284"/>
    <lineage>
        <taxon>Bacteria</taxon>
        <taxon>Pseudomonadati</taxon>
        <taxon>Bacteroidota</taxon>
        <taxon>Chitinophagia</taxon>
        <taxon>Chitinophagales</taxon>
        <taxon>Chitinophagaceae</taxon>
        <taxon>Ginsengibacter</taxon>
    </lineage>
</organism>
<evidence type="ECO:0000259" key="3">
    <source>
        <dbReference type="Pfam" id="PF03061"/>
    </source>
</evidence>
<dbReference type="RefSeq" id="WP_150415961.1">
    <property type="nucleotide sequence ID" value="NZ_VYQF01000005.1"/>
</dbReference>
<dbReference type="SUPFAM" id="SSF54637">
    <property type="entry name" value="Thioesterase/thiol ester dehydrase-isomerase"/>
    <property type="match status" value="1"/>
</dbReference>
<protein>
    <submittedName>
        <fullName evidence="4">Hotdog fold thioesterase</fullName>
    </submittedName>
</protein>
<feature type="domain" description="Thioesterase" evidence="3">
    <location>
        <begin position="52"/>
        <end position="130"/>
    </location>
</feature>
<dbReference type="CDD" id="cd03443">
    <property type="entry name" value="PaaI_thioesterase"/>
    <property type="match status" value="1"/>
</dbReference>
<keyword evidence="2" id="KW-0378">Hydrolase</keyword>
<dbReference type="InterPro" id="IPR029069">
    <property type="entry name" value="HotDog_dom_sf"/>
</dbReference>
<evidence type="ECO:0000313" key="4">
    <source>
        <dbReference type="EMBL" id="KAA9037727.1"/>
    </source>
</evidence>
<dbReference type="Gene3D" id="3.10.129.10">
    <property type="entry name" value="Hotdog Thioesterase"/>
    <property type="match status" value="1"/>
</dbReference>
<accession>A0A5J5ID92</accession>
<dbReference type="Proteomes" id="UP000326903">
    <property type="component" value="Unassembled WGS sequence"/>
</dbReference>
<dbReference type="NCBIfam" id="TIGR00369">
    <property type="entry name" value="unchar_dom_1"/>
    <property type="match status" value="1"/>
</dbReference>
<dbReference type="InterPro" id="IPR006683">
    <property type="entry name" value="Thioestr_dom"/>
</dbReference>
<evidence type="ECO:0000313" key="5">
    <source>
        <dbReference type="Proteomes" id="UP000326903"/>
    </source>
</evidence>
<sequence>MSIWFDKTISLEKIKDFGRDSMAGFLGMEWTAIGDDYLQISMPVNERTKQPYGIMHGGASCSLAETLGSVASALVIDLDKFYCVGMEINANHLRSVTHGLVTGKSTPLHLGKTTHVWDIKIYDESQNLVCVSRLTVAIIPNNRFVQHTKM</sequence>
<proteinExistence type="inferred from homology"/>
<dbReference type="InterPro" id="IPR003736">
    <property type="entry name" value="PAAI_dom"/>
</dbReference>
<name>A0A5J5ID92_9BACT</name>
<dbReference type="AlphaFoldDB" id="A0A5J5ID92"/>
<reference evidence="4 5" key="1">
    <citation type="submission" date="2019-09" db="EMBL/GenBank/DDBJ databases">
        <title>Draft genome sequence of Ginsengibacter sp. BR5-29.</title>
        <authorList>
            <person name="Im W.-T."/>
        </authorList>
    </citation>
    <scope>NUCLEOTIDE SEQUENCE [LARGE SCALE GENOMIC DNA]</scope>
    <source>
        <strain evidence="4 5">BR5-29</strain>
    </source>
</reference>
<dbReference type="PANTHER" id="PTHR43240">
    <property type="entry name" value="1,4-DIHYDROXY-2-NAPHTHOYL-COA THIOESTERASE 1"/>
    <property type="match status" value="1"/>
</dbReference>
<dbReference type="GO" id="GO:0005829">
    <property type="term" value="C:cytosol"/>
    <property type="evidence" value="ECO:0007669"/>
    <property type="project" value="TreeGrafter"/>
</dbReference>
<dbReference type="PANTHER" id="PTHR43240:SF5">
    <property type="entry name" value="1,4-DIHYDROXY-2-NAPHTHOYL-COA THIOESTERASE 1"/>
    <property type="match status" value="1"/>
</dbReference>
<dbReference type="Pfam" id="PF03061">
    <property type="entry name" value="4HBT"/>
    <property type="match status" value="1"/>
</dbReference>
<evidence type="ECO:0000256" key="2">
    <source>
        <dbReference type="ARBA" id="ARBA00022801"/>
    </source>
</evidence>
<dbReference type="GO" id="GO:0061522">
    <property type="term" value="F:1,4-dihydroxy-2-naphthoyl-CoA thioesterase activity"/>
    <property type="evidence" value="ECO:0007669"/>
    <property type="project" value="TreeGrafter"/>
</dbReference>
<dbReference type="EMBL" id="VYQF01000005">
    <property type="protein sequence ID" value="KAA9037727.1"/>
    <property type="molecule type" value="Genomic_DNA"/>
</dbReference>
<comment type="similarity">
    <text evidence="1">Belongs to the thioesterase PaaI family.</text>
</comment>
<keyword evidence="5" id="KW-1185">Reference proteome</keyword>
<comment type="caution">
    <text evidence="4">The sequence shown here is derived from an EMBL/GenBank/DDBJ whole genome shotgun (WGS) entry which is preliminary data.</text>
</comment>
<evidence type="ECO:0000256" key="1">
    <source>
        <dbReference type="ARBA" id="ARBA00008324"/>
    </source>
</evidence>